<dbReference type="Pfam" id="PF24719">
    <property type="entry name" value="Imm33-like"/>
    <property type="match status" value="1"/>
</dbReference>
<comment type="caution">
    <text evidence="2">The sequence shown here is derived from an EMBL/GenBank/DDBJ whole genome shotgun (WGS) entry which is preliminary data.</text>
</comment>
<dbReference type="AlphaFoldDB" id="A0A2S8F8K1"/>
<dbReference type="Proteomes" id="UP000238322">
    <property type="component" value="Unassembled WGS sequence"/>
</dbReference>
<accession>A0A2S8F8K1</accession>
<evidence type="ECO:0000313" key="3">
    <source>
        <dbReference type="Proteomes" id="UP000238322"/>
    </source>
</evidence>
<feature type="domain" description="Imm33-like" evidence="1">
    <location>
        <begin position="8"/>
        <end position="109"/>
    </location>
</feature>
<evidence type="ECO:0000259" key="1">
    <source>
        <dbReference type="Pfam" id="PF24719"/>
    </source>
</evidence>
<protein>
    <recommendedName>
        <fullName evidence="1">Imm33-like domain-containing protein</fullName>
    </recommendedName>
</protein>
<gene>
    <name evidence="2" type="ORF">C5Y83_28120</name>
</gene>
<dbReference type="EMBL" id="PUHY01000016">
    <property type="protein sequence ID" value="PQO28479.1"/>
    <property type="molecule type" value="Genomic_DNA"/>
</dbReference>
<name>A0A2S8F8K1_9BACT</name>
<dbReference type="InterPro" id="IPR056509">
    <property type="entry name" value="Imm33-like"/>
</dbReference>
<proteinExistence type="predicted"/>
<organism evidence="2 3">
    <name type="scientific">Blastopirellula marina</name>
    <dbReference type="NCBI Taxonomy" id="124"/>
    <lineage>
        <taxon>Bacteria</taxon>
        <taxon>Pseudomonadati</taxon>
        <taxon>Planctomycetota</taxon>
        <taxon>Planctomycetia</taxon>
        <taxon>Pirellulales</taxon>
        <taxon>Pirellulaceae</taxon>
        <taxon>Blastopirellula</taxon>
    </lineage>
</organism>
<evidence type="ECO:0000313" key="2">
    <source>
        <dbReference type="EMBL" id="PQO28479.1"/>
    </source>
</evidence>
<sequence length="120" mass="13698">MTQTDIERQQSVCERFGATPMPYSLHLKVGIARNVREGVEPINGLRVKPVGDTTGWYIWAGEWSDDPDFFVPLHAENLASWCPRVIPYLQLPTGWRFLLAPSCEDVWFDEELASSENDET</sequence>
<reference evidence="2 3" key="1">
    <citation type="submission" date="2018-02" db="EMBL/GenBank/DDBJ databases">
        <title>Comparative genomes isolates from brazilian mangrove.</title>
        <authorList>
            <person name="Araujo J.E."/>
            <person name="Taketani R.G."/>
            <person name="Silva M.C.P."/>
            <person name="Loureco M.V."/>
            <person name="Andreote F.D."/>
        </authorList>
    </citation>
    <scope>NUCLEOTIDE SEQUENCE [LARGE SCALE GENOMIC DNA]</scope>
    <source>
        <strain evidence="2 3">Hex-1 MGV</strain>
    </source>
</reference>